<dbReference type="InterPro" id="IPR005530">
    <property type="entry name" value="SPW"/>
</dbReference>
<reference evidence="3 5" key="1">
    <citation type="submission" date="2015-05" db="EMBL/GenBank/DDBJ databases">
        <title>Genome assembly of Archangium gephyra DSM 2261.</title>
        <authorList>
            <person name="Sharma G."/>
            <person name="Subramanian S."/>
        </authorList>
    </citation>
    <scope>NUCLEOTIDE SEQUENCE [LARGE SCALE GENOMIC DNA]</scope>
    <source>
        <strain evidence="3 5">DSM 2261</strain>
    </source>
</reference>
<evidence type="ECO:0000256" key="1">
    <source>
        <dbReference type="SAM" id="Phobius"/>
    </source>
</evidence>
<accession>A0AAC8Q3A7</accession>
<feature type="transmembrane region" description="Helical" evidence="1">
    <location>
        <begin position="61"/>
        <end position="85"/>
    </location>
</feature>
<dbReference type="EMBL" id="QUMU01000004">
    <property type="protein sequence ID" value="REG33166.1"/>
    <property type="molecule type" value="Genomic_DNA"/>
</dbReference>
<name>A0AAC8Q3A7_9BACT</name>
<dbReference type="AlphaFoldDB" id="A0AAC8Q3A7"/>
<keyword evidence="1" id="KW-0472">Membrane</keyword>
<keyword evidence="6" id="KW-1185">Reference proteome</keyword>
<organism evidence="3 5">
    <name type="scientific">Archangium gephyra</name>
    <dbReference type="NCBI Taxonomy" id="48"/>
    <lineage>
        <taxon>Bacteria</taxon>
        <taxon>Pseudomonadati</taxon>
        <taxon>Myxococcota</taxon>
        <taxon>Myxococcia</taxon>
        <taxon>Myxococcales</taxon>
        <taxon>Cystobacterineae</taxon>
        <taxon>Archangiaceae</taxon>
        <taxon>Archangium</taxon>
    </lineage>
</organism>
<reference evidence="4 6" key="2">
    <citation type="submission" date="2018-08" db="EMBL/GenBank/DDBJ databases">
        <title>Genomic Encyclopedia of Archaeal and Bacterial Type Strains, Phase II (KMG-II): from individual species to whole genera.</title>
        <authorList>
            <person name="Goeker M."/>
        </authorList>
    </citation>
    <scope>NUCLEOTIDE SEQUENCE [LARGE SCALE GENOMIC DNA]</scope>
    <source>
        <strain evidence="4 6">DSM 2261</strain>
    </source>
</reference>
<keyword evidence="1" id="KW-0812">Transmembrane</keyword>
<keyword evidence="1" id="KW-1133">Transmembrane helix</keyword>
<evidence type="ECO:0000313" key="5">
    <source>
        <dbReference type="Proteomes" id="UP000035579"/>
    </source>
</evidence>
<feature type="transmembrane region" description="Helical" evidence="1">
    <location>
        <begin position="91"/>
        <end position="110"/>
    </location>
</feature>
<feature type="domain" description="SPW repeat-containing integral membrane" evidence="2">
    <location>
        <begin position="11"/>
        <end position="105"/>
    </location>
</feature>
<protein>
    <recommendedName>
        <fullName evidence="2">SPW repeat-containing integral membrane domain-containing protein</fullName>
    </recommendedName>
</protein>
<feature type="transmembrane region" description="Helical" evidence="1">
    <location>
        <begin position="12"/>
        <end position="28"/>
    </location>
</feature>
<evidence type="ECO:0000313" key="3">
    <source>
        <dbReference type="EMBL" id="AKJ00134.1"/>
    </source>
</evidence>
<evidence type="ECO:0000259" key="2">
    <source>
        <dbReference type="Pfam" id="PF03779"/>
    </source>
</evidence>
<dbReference type="KEGG" id="age:AA314_01760"/>
<proteinExistence type="predicted"/>
<dbReference type="EMBL" id="CP011509">
    <property type="protein sequence ID" value="AKJ00134.1"/>
    <property type="molecule type" value="Genomic_DNA"/>
</dbReference>
<dbReference type="Pfam" id="PF03779">
    <property type="entry name" value="SPW"/>
    <property type="match status" value="1"/>
</dbReference>
<dbReference type="Proteomes" id="UP000035579">
    <property type="component" value="Chromosome"/>
</dbReference>
<gene>
    <name evidence="3" type="ORF">AA314_01760</name>
    <name evidence="4" type="ORF">ATI61_104456</name>
</gene>
<evidence type="ECO:0000313" key="6">
    <source>
        <dbReference type="Proteomes" id="UP000256345"/>
    </source>
</evidence>
<dbReference type="Proteomes" id="UP000256345">
    <property type="component" value="Unassembled WGS sequence"/>
</dbReference>
<evidence type="ECO:0000313" key="4">
    <source>
        <dbReference type="EMBL" id="REG33166.1"/>
    </source>
</evidence>
<dbReference type="RefSeq" id="WP_047855029.1">
    <property type="nucleotide sequence ID" value="NZ_CP011509.1"/>
</dbReference>
<sequence length="132" mass="14247">MKAPLSPRIHGYGDYLIVALLALAPTLFNFSGLPAVFCYVLALAQLGMSLMTAYPLGVAKIIPFTVHGSIEVVVSAFLVIAPFLFGFSRVISARNFFLVSGIGLFLVWLATNYKAAERPLAGGMGLRRRVQV</sequence>